<evidence type="ECO:0000313" key="3">
    <source>
        <dbReference type="EMBL" id="MBG9986471.1"/>
    </source>
</evidence>
<dbReference type="Pfam" id="PF00534">
    <property type="entry name" value="Glycos_transf_1"/>
    <property type="match status" value="1"/>
</dbReference>
<dbReference type="PANTHER" id="PTHR45947">
    <property type="entry name" value="SULFOQUINOVOSYL TRANSFERASE SQD2"/>
    <property type="match status" value="1"/>
</dbReference>
<dbReference type="Gene3D" id="3.40.50.2000">
    <property type="entry name" value="Glycogen Phosphorylase B"/>
    <property type="match status" value="2"/>
</dbReference>
<gene>
    <name evidence="3" type="ORF">HZY91_06130</name>
</gene>
<comment type="caution">
    <text evidence="3">The sequence shown here is derived from an EMBL/GenBank/DDBJ whole genome shotgun (WGS) entry which is preliminary data.</text>
</comment>
<dbReference type="SUPFAM" id="SSF53756">
    <property type="entry name" value="UDP-Glycosyltransferase/glycogen phosphorylase"/>
    <property type="match status" value="1"/>
</dbReference>
<dbReference type="PANTHER" id="PTHR45947:SF3">
    <property type="entry name" value="SULFOQUINOVOSYL TRANSFERASE SQD2"/>
    <property type="match status" value="1"/>
</dbReference>
<evidence type="ECO:0000259" key="2">
    <source>
        <dbReference type="Pfam" id="PF13439"/>
    </source>
</evidence>
<dbReference type="InterPro" id="IPR028098">
    <property type="entry name" value="Glyco_trans_4-like_N"/>
</dbReference>
<name>A0ABS0LQN7_9LACT</name>
<dbReference type="Proteomes" id="UP000721415">
    <property type="component" value="Unassembled WGS sequence"/>
</dbReference>
<dbReference type="Pfam" id="PF13439">
    <property type="entry name" value="Glyco_transf_4"/>
    <property type="match status" value="1"/>
</dbReference>
<dbReference type="InterPro" id="IPR001296">
    <property type="entry name" value="Glyco_trans_1"/>
</dbReference>
<reference evidence="3 4" key="1">
    <citation type="submission" date="2020-07" db="EMBL/GenBank/DDBJ databases">
        <title>Facklamia lactis sp. nov., isolated from raw milk.</title>
        <authorList>
            <person name="Doll E.V."/>
            <person name="Huptas C."/>
            <person name="Staib L."/>
            <person name="Wenning M."/>
            <person name="Scherer S."/>
        </authorList>
    </citation>
    <scope>NUCLEOTIDE SEQUENCE [LARGE SCALE GENOMIC DNA]</scope>
    <source>
        <strain evidence="3 4">DSM 111018</strain>
    </source>
</reference>
<sequence length="374" mass="42318">MRIAIVTETFLPSTDGIVTRITKAIEFMCRQGHQVLVIAPDIEGLPEYFEGAKVRGANTIKFFLYKQRPWAIPDSKVKVWLEEFQPDIVHAVNPASLTASAVYYANKLKIPLLCSFHTNLPDYADRYRVGFIKPILWRYIRKMHNKALVNLVTSQAMYDLLEAKDISNLQILPKGVDTINRHPRFHSEEMRHHLCQGNHNKKLLIYVGRLAPEKGIQRLRPLFDQRKDICLAIVGDGPARAELEEVFKNTPTFFTGFLHGKELSMAYASADAFVFPSTSETLGLVITESMASGTPVIAAYSPPTAEQIDHGESGLIYQEESMSTLHQAIDLLEDSQLVEKIRLNGREYAEAFSWDNASQAMLDAYTLAIERYKN</sequence>
<proteinExistence type="predicted"/>
<evidence type="ECO:0000259" key="1">
    <source>
        <dbReference type="Pfam" id="PF00534"/>
    </source>
</evidence>
<organism evidence="3 4">
    <name type="scientific">Facklamia lactis</name>
    <dbReference type="NCBI Taxonomy" id="2749967"/>
    <lineage>
        <taxon>Bacteria</taxon>
        <taxon>Bacillati</taxon>
        <taxon>Bacillota</taxon>
        <taxon>Bacilli</taxon>
        <taxon>Lactobacillales</taxon>
        <taxon>Aerococcaceae</taxon>
        <taxon>Facklamia</taxon>
    </lineage>
</organism>
<keyword evidence="4" id="KW-1185">Reference proteome</keyword>
<dbReference type="RefSeq" id="WP_197115387.1">
    <property type="nucleotide sequence ID" value="NZ_JACBXQ010000003.1"/>
</dbReference>
<protein>
    <submittedName>
        <fullName evidence="3">Glycosyltransferase family 1 protein</fullName>
    </submittedName>
</protein>
<accession>A0ABS0LQN7</accession>
<dbReference type="EMBL" id="JACBXQ010000003">
    <property type="protein sequence ID" value="MBG9986471.1"/>
    <property type="molecule type" value="Genomic_DNA"/>
</dbReference>
<evidence type="ECO:0000313" key="4">
    <source>
        <dbReference type="Proteomes" id="UP000721415"/>
    </source>
</evidence>
<dbReference type="InterPro" id="IPR050194">
    <property type="entry name" value="Glycosyltransferase_grp1"/>
</dbReference>
<feature type="domain" description="Glycosyl transferase family 1" evidence="1">
    <location>
        <begin position="198"/>
        <end position="347"/>
    </location>
</feature>
<feature type="domain" description="Glycosyltransferase subfamily 4-like N-terminal" evidence="2">
    <location>
        <begin position="15"/>
        <end position="178"/>
    </location>
</feature>
<dbReference type="CDD" id="cd03814">
    <property type="entry name" value="GT4-like"/>
    <property type="match status" value="1"/>
</dbReference>